<evidence type="ECO:0000256" key="5">
    <source>
        <dbReference type="ARBA" id="ARBA00022598"/>
    </source>
</evidence>
<dbReference type="Gene3D" id="3.30.300.30">
    <property type="match status" value="2"/>
</dbReference>
<dbReference type="SUPFAM" id="SSF53474">
    <property type="entry name" value="alpha/beta-Hydrolases"/>
    <property type="match status" value="1"/>
</dbReference>
<dbReference type="GO" id="GO:0016874">
    <property type="term" value="F:ligase activity"/>
    <property type="evidence" value="ECO:0007669"/>
    <property type="project" value="UniProtKB-KW"/>
</dbReference>
<dbReference type="PROSITE" id="PS50075">
    <property type="entry name" value="CARRIER"/>
    <property type="match status" value="2"/>
</dbReference>
<dbReference type="RefSeq" id="WP_126143553.1">
    <property type="nucleotide sequence ID" value="NZ_RXHU01000074.1"/>
</dbReference>
<dbReference type="NCBIfam" id="TIGR01733">
    <property type="entry name" value="AA-adenyl-dom"/>
    <property type="match status" value="2"/>
</dbReference>
<dbReference type="CDD" id="cd17643">
    <property type="entry name" value="A_NRPS_Cytc1-like"/>
    <property type="match status" value="1"/>
</dbReference>
<dbReference type="InterPro" id="IPR025110">
    <property type="entry name" value="AMP-bd_C"/>
</dbReference>
<proteinExistence type="inferred from homology"/>
<dbReference type="GO" id="GO:0031177">
    <property type="term" value="F:phosphopantetheine binding"/>
    <property type="evidence" value="ECO:0007669"/>
    <property type="project" value="InterPro"/>
</dbReference>
<dbReference type="CDD" id="cd19538">
    <property type="entry name" value="LCL_NRPS"/>
    <property type="match status" value="1"/>
</dbReference>
<dbReference type="SUPFAM" id="SSF47336">
    <property type="entry name" value="ACP-like"/>
    <property type="match status" value="2"/>
</dbReference>
<dbReference type="InterPro" id="IPR009081">
    <property type="entry name" value="PP-bd_ACP"/>
</dbReference>
<dbReference type="Pfam" id="PF00501">
    <property type="entry name" value="AMP-binding"/>
    <property type="match status" value="2"/>
</dbReference>
<dbReference type="InterPro" id="IPR001031">
    <property type="entry name" value="Thioesterase"/>
</dbReference>
<dbReference type="Proteomes" id="UP000276128">
    <property type="component" value="Unassembled WGS sequence"/>
</dbReference>
<dbReference type="Pfam" id="PF00550">
    <property type="entry name" value="PP-binding"/>
    <property type="match status" value="2"/>
</dbReference>
<accession>A0A430J8B8</accession>
<dbReference type="GO" id="GO:0043041">
    <property type="term" value="P:amino acid activation for nonribosomal peptide biosynthetic process"/>
    <property type="evidence" value="ECO:0007669"/>
    <property type="project" value="TreeGrafter"/>
</dbReference>
<dbReference type="FunFam" id="3.40.50.12780:FF:000012">
    <property type="entry name" value="Non-ribosomal peptide synthetase"/>
    <property type="match status" value="2"/>
</dbReference>
<keyword evidence="4" id="KW-0597">Phosphoprotein</keyword>
<dbReference type="InterPro" id="IPR000873">
    <property type="entry name" value="AMP-dep_synth/lig_dom"/>
</dbReference>
<evidence type="ECO:0000256" key="6">
    <source>
        <dbReference type="ARBA" id="ARBA00022737"/>
    </source>
</evidence>
<dbReference type="Gene3D" id="3.30.559.30">
    <property type="entry name" value="Nonribosomal peptide synthetase, condensation domain"/>
    <property type="match status" value="2"/>
</dbReference>
<dbReference type="InterPro" id="IPR023213">
    <property type="entry name" value="CAT-like_dom_sf"/>
</dbReference>
<dbReference type="CDD" id="cd19533">
    <property type="entry name" value="starter-C_NRPS"/>
    <property type="match status" value="1"/>
</dbReference>
<reference evidence="10 11" key="1">
    <citation type="submission" date="2018-12" db="EMBL/GenBank/DDBJ databases">
        <title>Bacillus ochoae sp. nov., Paenibacillus whitsoniae sp. nov., Paenibacillus spiritus sp. nov. Isolated from the Mars Exploration Rover during spacecraft assembly.</title>
        <authorList>
            <person name="Seuylemezian A."/>
            <person name="Vaishampayan P."/>
        </authorList>
    </citation>
    <scope>NUCLEOTIDE SEQUENCE [LARGE SCALE GENOMIC DNA]</scope>
    <source>
        <strain evidence="10 11">MER 54</strain>
    </source>
</reference>
<dbReference type="Gene3D" id="1.10.1200.10">
    <property type="entry name" value="ACP-like"/>
    <property type="match status" value="1"/>
</dbReference>
<gene>
    <name evidence="10" type="ORF">EJQ19_22845</name>
</gene>
<dbReference type="FunFam" id="2.30.38.10:FF:000001">
    <property type="entry name" value="Non-ribosomal peptide synthetase PvdI"/>
    <property type="match status" value="2"/>
</dbReference>
<keyword evidence="3" id="KW-0596">Phosphopantetheine</keyword>
<dbReference type="InterPro" id="IPR010071">
    <property type="entry name" value="AA_adenyl_dom"/>
</dbReference>
<evidence type="ECO:0000259" key="9">
    <source>
        <dbReference type="PROSITE" id="PS50075"/>
    </source>
</evidence>
<evidence type="ECO:0000256" key="8">
    <source>
        <dbReference type="ARBA" id="ARBA00023268"/>
    </source>
</evidence>
<evidence type="ECO:0000313" key="11">
    <source>
        <dbReference type="Proteomes" id="UP000276128"/>
    </source>
</evidence>
<dbReference type="InterPro" id="IPR036736">
    <property type="entry name" value="ACP-like_sf"/>
</dbReference>
<dbReference type="EMBL" id="RXHU01000074">
    <property type="protein sequence ID" value="RTE06428.1"/>
    <property type="molecule type" value="Genomic_DNA"/>
</dbReference>
<feature type="domain" description="Carrier" evidence="9">
    <location>
        <begin position="974"/>
        <end position="1049"/>
    </location>
</feature>
<evidence type="ECO:0000256" key="7">
    <source>
        <dbReference type="ARBA" id="ARBA00023194"/>
    </source>
</evidence>
<dbReference type="Gene3D" id="3.40.50.980">
    <property type="match status" value="2"/>
</dbReference>
<dbReference type="GO" id="GO:0017000">
    <property type="term" value="P:antibiotic biosynthetic process"/>
    <property type="evidence" value="ECO:0007669"/>
    <property type="project" value="UniProtKB-KW"/>
</dbReference>
<name>A0A430J8B8_9BACL</name>
<dbReference type="Gene3D" id="3.40.50.1820">
    <property type="entry name" value="alpha/beta hydrolase"/>
    <property type="match status" value="1"/>
</dbReference>
<dbReference type="FunFam" id="3.30.559.10:FF:000012">
    <property type="entry name" value="Non-ribosomal peptide synthetase"/>
    <property type="match status" value="1"/>
</dbReference>
<dbReference type="OrthoDB" id="9765680at2"/>
<dbReference type="InterPro" id="IPR001242">
    <property type="entry name" value="Condensation_dom"/>
</dbReference>
<evidence type="ECO:0000313" key="10">
    <source>
        <dbReference type="EMBL" id="RTE06428.1"/>
    </source>
</evidence>
<dbReference type="FunFam" id="3.40.50.980:FF:000001">
    <property type="entry name" value="Non-ribosomal peptide synthetase"/>
    <property type="match status" value="2"/>
</dbReference>
<dbReference type="CDD" id="cd12116">
    <property type="entry name" value="A_NRPS_Ta1_like"/>
    <property type="match status" value="1"/>
</dbReference>
<dbReference type="GO" id="GO:0008610">
    <property type="term" value="P:lipid biosynthetic process"/>
    <property type="evidence" value="ECO:0007669"/>
    <property type="project" value="UniProtKB-ARBA"/>
</dbReference>
<dbReference type="PROSITE" id="PS00455">
    <property type="entry name" value="AMP_BINDING"/>
    <property type="match status" value="2"/>
</dbReference>
<protein>
    <submittedName>
        <fullName evidence="10">Non-ribosomal peptide synthetase</fullName>
    </submittedName>
</protein>
<dbReference type="SUPFAM" id="SSF52777">
    <property type="entry name" value="CoA-dependent acyltransferases"/>
    <property type="match status" value="4"/>
</dbReference>
<sequence length="2393" mass="262145">MLVASTIRRALSGAQAGIWYAQQLDPHNPMYNTGEYVDVHGLVDLTTFEAALRQVLAEAEALHVRFEEDHEGPWQVFTPNAGWTLAYVDLSGDPNSFEQAKAWMNADLSRPRQLTEGPLFTEALFKIGPERFLWYQRIHHIVIDGYGFSLLTKRVAQVYTAMMQHQPYLNGGFGSWQRVLDEDESYRSSDKAEADRRFWLDRFADEPDAVSLSDRTPRSSHRVVRQSAELSAAEASSLRQSAQLHKAAWPEVVLAAAATYVHRLTGAEDVILGLPMMSRLGSVSLNTPGMVMNIVPLRVHVRPAMALSELVRQIALEIREVRKHQGYRHEELRRDLKRVGDARRLFGPMVNMMPFDSGLQFNGSPGYNHHLSAGPVDDVAINVYPHAEGTGLQIDFDGNPELYSEEELRAHHRRFIHFLGNVAAAQPHESVGAIELLEEGERADGLTRWNDTARLVPQARTVDLFEEQVLRTPSGVALVHEEEAVSYAELNTRANRLARFLIARGAGPQRIVAIAVPRSVDMIVSMLAVHKTGAGYLPLDIDFPADRIAYMVEDAQALVTLTTAEVAAKLPQPASMTARHAQIELDATAVRSELSRYAESNMTEQERLAAPSLSDPAYILYTSGSTGKPKGVVIPYGALTNFLLSMGEQFKLTTRDRLLAVTTISFDISILEIFMPLLSGAQLIVANKRTIQDAAALSQLIQTSGATLMQATPSLWHALVEQAPEGLRGLRVLVGGEALSGGLLHDLQALGCEVTNLYGPTETTIWSTSIAYGPSVNVSRPSIGRPLWNTQLYILDSGLQPVPLGVTGDLYIAGDGLALGYWQRPGLTAERFVANPYGPPGSRMYRTGDMARWLPDGTVDYCGRADHQIKIRGFRIEISEIEAVLASYPCLVQGAVVVREDHPGDKRLVAYFVASDSEAIDLALLRDHMAAALPDYMVPSAFVAMEEFPLTPNGKLDRKALPAPHYLAGSAGRAARTPQEEIICELFAEVLGLPKVGIDDDFFDLGGHSLLAGRLVSRIREGLQVELGIAALFEAPTVAGIAKRIDNAAAARPAIRPDMRPAEVPLSFAQRRLWFLNCLEGPSPTYNIPLVARLSGPLNPAALTAALQDVVRRHETLRTMFPEKNGVSAQLVLDADACEVKLLVAEVTEEELADELAVAVRYGFDLAKELSFRAHLYVLGPEEHVLLLLLHHIVGDGWSLDPLTCDLTAAYEARVKGEAPAWSPLPLQYADYALWQEQLLGDESDPNSLIARQVAFWKETLRALPDQLELPTDHPRPAESTHGGDTIAVRLPAELHTRLLALARETRTSLFMVVQSGLAALFTRLGGGTDIPLGSPIAGRNDDALSDLVGLFINTIILRTDTSGDPSFRELLERVRATNLAAYEHQDVPFERLVEILNPPRSRARHPLFQIMLAFQNTPEPQLPFSGVTADLRLDTVGRAKFDLTIEFRERKLADGTPDGIDGWFEYSSDLYERATVEKLAARLQLLLEQAWAAPDKPIGLLDILTAEELTARSVQAAPIEDAWAGRNLVELFHEQVAKHPDALAVTYEGEVLTYAELNVRSNQLAHFLISRGVGPEQIVALLLPRSTNMMVGVLAVLKAGAGYLPLDPDYPIDRLTFMLEDTQPACIIGCLDTASVLAGEEVLLIDEPQTSELLSRYLETDPADGDRVMPLTPENVAYIIYTSGSTGKPKGVVIPHSNVVRLFSATDHWYGFGPQDVWTLFHSYAFDFSVWEMWGALLYGGKLVVVPHRTSRSPEAFLELLCEARVTVLNQTPSAFYQLMQADKENAELGQKLALRYVIFGGEALDLGHLRDWYDRHDEKAPLLVNMYGITETTVHVSYYPLSRALTESKASSLIGGAIPDLQVYVLDSCMQHVPTGVTGEMYVAGAGLARGYWKRPGLTADRFLADPYGPPGSRMYRTGDLARWLEDGTLDYLGRIDHQVKIRGFRIELGEIEAVTAQVDGVSKAVVIAREDIPGDKRLVAYVVPEAGAELDTNALRQHASEALPNYMVPSAFVVMPELPLTVNGKLDRKALLVPDFSSAAGGRGPRTPQEEILCDLYAETLGLAKVGIDDGFFDLGGHSLLAVKLMSGIREALGVSLSIGTLFEAPTVAGLAARLEGGDSEGALEVLLPLRRSGKHAPFFCIHPAGGLSWCYAGLMKSLGPDYPIYGLQARGIARPEPLPGDLMEMAADYIAHIRSVQPHGPYYLLGWSLGGNVAQAIASLLQADGEEIALLVMLDAFPSHFLPISEGPNEEEALIALLALGGYDPDSLGGDRKLDMDAAVDILRSDGSALASLAPEVIMSLKDTYVNSVRILGAYRPGKYKGDLLFVHSTVIPDWFTPISPGTWQPYITGSIEQHDLACRHKDLCQPGPLTEIGRIISRKLAEMHGGER</sequence>
<dbReference type="Gene3D" id="3.30.559.10">
    <property type="entry name" value="Chloramphenicol acetyltransferase-like domain"/>
    <property type="match status" value="2"/>
</dbReference>
<dbReference type="Gene3D" id="2.30.38.10">
    <property type="entry name" value="Luciferase, Domain 3"/>
    <property type="match status" value="1"/>
</dbReference>
<comment type="cofactor">
    <cofactor evidence="1">
        <name>pantetheine 4'-phosphate</name>
        <dbReference type="ChEBI" id="CHEBI:47942"/>
    </cofactor>
</comment>
<dbReference type="PANTHER" id="PTHR45527:SF14">
    <property type="entry name" value="PLIPASTATIN SYNTHASE SUBUNIT B"/>
    <property type="match status" value="1"/>
</dbReference>
<dbReference type="GO" id="GO:0005829">
    <property type="term" value="C:cytosol"/>
    <property type="evidence" value="ECO:0007669"/>
    <property type="project" value="TreeGrafter"/>
</dbReference>
<dbReference type="InterPro" id="IPR029058">
    <property type="entry name" value="AB_hydrolase_fold"/>
</dbReference>
<dbReference type="Gene3D" id="3.40.50.12780">
    <property type="entry name" value="N-terminal domain of ligase-like"/>
    <property type="match status" value="1"/>
</dbReference>
<dbReference type="Pfam" id="PF00668">
    <property type="entry name" value="Condensation"/>
    <property type="match status" value="2"/>
</dbReference>
<keyword evidence="5" id="KW-0436">Ligase</keyword>
<organism evidence="10 11">
    <name type="scientific">Paenibacillus whitsoniae</name>
    <dbReference type="NCBI Taxonomy" id="2496558"/>
    <lineage>
        <taxon>Bacteria</taxon>
        <taxon>Bacillati</taxon>
        <taxon>Bacillota</taxon>
        <taxon>Bacilli</taxon>
        <taxon>Bacillales</taxon>
        <taxon>Paenibacillaceae</taxon>
        <taxon>Paenibacillus</taxon>
    </lineage>
</organism>
<feature type="domain" description="Carrier" evidence="9">
    <location>
        <begin position="2047"/>
        <end position="2122"/>
    </location>
</feature>
<dbReference type="InterPro" id="IPR020845">
    <property type="entry name" value="AMP-binding_CS"/>
</dbReference>
<dbReference type="FunFam" id="3.40.50.980:FF:000002">
    <property type="entry name" value="Enterobactin synthetase component F"/>
    <property type="match status" value="1"/>
</dbReference>
<evidence type="ECO:0000256" key="2">
    <source>
        <dbReference type="ARBA" id="ARBA00006432"/>
    </source>
</evidence>
<dbReference type="InterPro" id="IPR020802">
    <property type="entry name" value="TesA-like"/>
</dbReference>
<dbReference type="SMART" id="SM00824">
    <property type="entry name" value="PKS_TE"/>
    <property type="match status" value="1"/>
</dbReference>
<comment type="similarity">
    <text evidence="2">Belongs to the ATP-dependent AMP-binding enzyme family.</text>
</comment>
<keyword evidence="8" id="KW-0511">Multifunctional enzyme</keyword>
<evidence type="ECO:0000256" key="1">
    <source>
        <dbReference type="ARBA" id="ARBA00001957"/>
    </source>
</evidence>
<dbReference type="Pfam" id="PF13193">
    <property type="entry name" value="AMP-binding_C"/>
    <property type="match status" value="2"/>
</dbReference>
<dbReference type="SUPFAM" id="SSF56801">
    <property type="entry name" value="Acetyl-CoA synthetase-like"/>
    <property type="match status" value="2"/>
</dbReference>
<dbReference type="Pfam" id="PF00975">
    <property type="entry name" value="Thioesterase"/>
    <property type="match status" value="1"/>
</dbReference>
<dbReference type="InterPro" id="IPR042099">
    <property type="entry name" value="ANL_N_sf"/>
</dbReference>
<dbReference type="InterPro" id="IPR045851">
    <property type="entry name" value="AMP-bd_C_sf"/>
</dbReference>
<evidence type="ECO:0000256" key="3">
    <source>
        <dbReference type="ARBA" id="ARBA00022450"/>
    </source>
</evidence>
<evidence type="ECO:0000256" key="4">
    <source>
        <dbReference type="ARBA" id="ARBA00022553"/>
    </source>
</evidence>
<dbReference type="PANTHER" id="PTHR45527">
    <property type="entry name" value="NONRIBOSOMAL PEPTIDE SYNTHETASE"/>
    <property type="match status" value="1"/>
</dbReference>
<dbReference type="FunFam" id="3.30.300.30:FF:000010">
    <property type="entry name" value="Enterobactin synthetase component F"/>
    <property type="match status" value="2"/>
</dbReference>
<dbReference type="GO" id="GO:0072330">
    <property type="term" value="P:monocarboxylic acid biosynthetic process"/>
    <property type="evidence" value="ECO:0007669"/>
    <property type="project" value="UniProtKB-ARBA"/>
</dbReference>
<dbReference type="FunFam" id="1.10.1200.10:FF:000016">
    <property type="entry name" value="Non-ribosomal peptide synthase"/>
    <property type="match status" value="2"/>
</dbReference>
<keyword evidence="11" id="KW-1185">Reference proteome</keyword>
<keyword evidence="7" id="KW-0045">Antibiotic biosynthesis</keyword>
<dbReference type="InterPro" id="IPR020806">
    <property type="entry name" value="PKS_PP-bd"/>
</dbReference>
<keyword evidence="6" id="KW-0677">Repeat</keyword>
<comment type="caution">
    <text evidence="10">The sequence shown here is derived from an EMBL/GenBank/DDBJ whole genome shotgun (WGS) entry which is preliminary data.</text>
</comment>
<dbReference type="SMART" id="SM00823">
    <property type="entry name" value="PKS_PP"/>
    <property type="match status" value="2"/>
</dbReference>
<dbReference type="NCBIfam" id="NF003417">
    <property type="entry name" value="PRK04813.1"/>
    <property type="match status" value="2"/>
</dbReference>
<dbReference type="GO" id="GO:0044550">
    <property type="term" value="P:secondary metabolite biosynthetic process"/>
    <property type="evidence" value="ECO:0007669"/>
    <property type="project" value="UniProtKB-ARBA"/>
</dbReference>